<reference evidence="2 3" key="1">
    <citation type="journal article" date="2014" name="Genome Announc.">
        <title>Draft Genome Sequence of Lysobacter capsici AZ78, a Bacterium Antagonistic to Plant-Pathogenic Oomycetes.</title>
        <authorList>
            <person name="Puopolo G."/>
            <person name="Sonego P."/>
            <person name="Engelen K."/>
            <person name="Pertot I."/>
        </authorList>
    </citation>
    <scope>NUCLEOTIDE SEQUENCE [LARGE SCALE GENOMIC DNA]</scope>
    <source>
        <strain evidence="2 3">AZ78</strain>
    </source>
</reference>
<dbReference type="EMBL" id="JAJA02000001">
    <property type="protein sequence ID" value="KWS03374.1"/>
    <property type="molecule type" value="Genomic_DNA"/>
</dbReference>
<comment type="caution">
    <text evidence="2">The sequence shown here is derived from an EMBL/GenBank/DDBJ whole genome shotgun (WGS) entry which is preliminary data.</text>
</comment>
<sequence length="516" mass="53151">MGISPVNDAGAARYWQPPPPSTTATPAQLPTGPLPGPYRLEPSYHPQLPVPSAPSQSPGGPYALPPGSTLAQTVGGTQAQPFDVTMSQLATAVYGTRGDPPPGWSAVSDQDLSARGIQDPQAWRLQFLGANDTVATNSQEYRAEIYQDGAGNFVLSYRGTAEGADDWMNNFEQGTGFKTDPADKFSETAVNTATEFAAVFGEPGADGTSSNLAITGHSQGGGLATVGSLATGIPAVTFDASGIHPNTLERMGFADPQKARDIAEGGQIRAYSLDSDLLTQTQEGGPLGLLAPDALGTSIVVEPGPISEHTLLARAAAVEFPNLPPAALAALNAVGEAARHSPVPLINGVGDLAYSALSHNPNVLTSAMIEQQPWQAGYENPSDFGKDLQNLVPDPLKDDFAINTHDLISDIGEVVDTDFKNGDYVQGGFSIFGDLGEGAWNSVGDTANRTTEALAQTVDDNVGGPLGDVLSGAIYGTGDVAQVASDVAGQGVEILADGAGAVVQTGSDFVGWLTGR</sequence>
<dbReference type="InterPro" id="IPR029058">
    <property type="entry name" value="AB_hydrolase_fold"/>
</dbReference>
<dbReference type="OrthoDB" id="5913909at2"/>
<dbReference type="Proteomes" id="UP000023435">
    <property type="component" value="Unassembled WGS sequence"/>
</dbReference>
<evidence type="ECO:0000256" key="1">
    <source>
        <dbReference type="SAM" id="MobiDB-lite"/>
    </source>
</evidence>
<dbReference type="RefSeq" id="WP_051547547.1">
    <property type="nucleotide sequence ID" value="NZ_JAJA02000001.1"/>
</dbReference>
<feature type="region of interest" description="Disordered" evidence="1">
    <location>
        <begin position="1"/>
        <end position="74"/>
    </location>
</feature>
<dbReference type="AlphaFoldDB" id="A0A108U6B9"/>
<evidence type="ECO:0000313" key="3">
    <source>
        <dbReference type="Proteomes" id="UP000023435"/>
    </source>
</evidence>
<dbReference type="Pfam" id="PF26363">
    <property type="entry name" value="Phospholipase-like"/>
    <property type="match status" value="1"/>
</dbReference>
<proteinExistence type="predicted"/>
<organism evidence="2 3">
    <name type="scientific">Lysobacter capsici AZ78</name>
    <dbReference type="NCBI Taxonomy" id="1444315"/>
    <lineage>
        <taxon>Bacteria</taxon>
        <taxon>Pseudomonadati</taxon>
        <taxon>Pseudomonadota</taxon>
        <taxon>Gammaproteobacteria</taxon>
        <taxon>Lysobacterales</taxon>
        <taxon>Lysobacteraceae</taxon>
        <taxon>Lysobacter</taxon>
    </lineage>
</organism>
<dbReference type="Gene3D" id="3.40.50.1820">
    <property type="entry name" value="alpha/beta hydrolase"/>
    <property type="match status" value="1"/>
</dbReference>
<evidence type="ECO:0000313" key="2">
    <source>
        <dbReference type="EMBL" id="KWS03374.1"/>
    </source>
</evidence>
<accession>A0A108U6B9</accession>
<name>A0A108U6B9_9GAMM</name>
<gene>
    <name evidence="2" type="ORF">AZ78_0920</name>
</gene>
<dbReference type="SUPFAM" id="SSF53474">
    <property type="entry name" value="alpha/beta-Hydrolases"/>
    <property type="match status" value="1"/>
</dbReference>
<keyword evidence="3" id="KW-1185">Reference proteome</keyword>
<protein>
    <submittedName>
        <fullName evidence="2">Phospholipase A1</fullName>
    </submittedName>
</protein>
<feature type="compositionally biased region" description="Low complexity" evidence="1">
    <location>
        <begin position="22"/>
        <end position="31"/>
    </location>
</feature>